<comment type="caution">
    <text evidence="3">The sequence shown here is derived from an EMBL/GenBank/DDBJ whole genome shotgun (WGS) entry which is preliminary data.</text>
</comment>
<dbReference type="SUPFAM" id="SSF111369">
    <property type="entry name" value="HlyD-like secretion proteins"/>
    <property type="match status" value="1"/>
</dbReference>
<dbReference type="SUPFAM" id="SSF55781">
    <property type="entry name" value="GAF domain-like"/>
    <property type="match status" value="1"/>
</dbReference>
<dbReference type="RefSeq" id="WP_043749241.1">
    <property type="nucleotide sequence ID" value="NZ_AQQX01000004.1"/>
</dbReference>
<dbReference type="EMBL" id="AQQX01000004">
    <property type="protein sequence ID" value="KGM48446.1"/>
    <property type="molecule type" value="Genomic_DNA"/>
</dbReference>
<keyword evidence="2" id="KW-0175">Coiled coil</keyword>
<gene>
    <name evidence="3" type="ORF">ATO9_12470</name>
</gene>
<proteinExistence type="predicted"/>
<evidence type="ECO:0000256" key="2">
    <source>
        <dbReference type="ARBA" id="ARBA00023054"/>
    </source>
</evidence>
<dbReference type="InterPro" id="IPR029016">
    <property type="entry name" value="GAF-like_dom_sf"/>
</dbReference>
<dbReference type="eggNOG" id="COG0845">
    <property type="taxonomic scope" value="Bacteria"/>
</dbReference>
<organism evidence="3 4">
    <name type="scientific">Pseudooceanicola atlanticus</name>
    <dbReference type="NCBI Taxonomy" id="1461694"/>
    <lineage>
        <taxon>Bacteria</taxon>
        <taxon>Pseudomonadati</taxon>
        <taxon>Pseudomonadota</taxon>
        <taxon>Alphaproteobacteria</taxon>
        <taxon>Rhodobacterales</taxon>
        <taxon>Paracoccaceae</taxon>
        <taxon>Pseudooceanicola</taxon>
    </lineage>
</organism>
<keyword evidence="4" id="KW-1185">Reference proteome</keyword>
<dbReference type="STRING" id="1461694.ATO9_12470"/>
<dbReference type="OrthoDB" id="9806939at2"/>
<dbReference type="PANTHER" id="PTHR32347">
    <property type="entry name" value="EFFLUX SYSTEM COMPONENT YKNX-RELATED"/>
    <property type="match status" value="1"/>
</dbReference>
<dbReference type="GO" id="GO:0030313">
    <property type="term" value="C:cell envelope"/>
    <property type="evidence" value="ECO:0007669"/>
    <property type="project" value="UniProtKB-SubCell"/>
</dbReference>
<dbReference type="Gene3D" id="2.40.50.100">
    <property type="match status" value="1"/>
</dbReference>
<accession>A0A0A0EC06</accession>
<name>A0A0A0EC06_9RHOB</name>
<dbReference type="Proteomes" id="UP000030004">
    <property type="component" value="Unassembled WGS sequence"/>
</dbReference>
<dbReference type="Gene3D" id="3.30.450.40">
    <property type="match status" value="1"/>
</dbReference>
<sequence>MADSRDQAGPGQGAEVSVLDQALWSRFSEDRDLRDFARVWLALQIRDLGALDCAALVLETGQGMIPVATWPKDYRPSPEIADAVEEALDKSRDVVIEGRILVKTLIVDGEVMGAAAFQFPVAQPDPGRIFRTLSWGAGWITSAIRRDLSLSDKLEREKQAAVLDVLGAALDAADTRAAAIAAVTQLARRLDCSQVAVGFLKRRRVRLEAVSDVADFRMDSLYSEKLAQAMAEATDQEGTVLHPRREGMAYAVTTLHAELARMKATGDLLTVPLFVRERIMGALHLEKRPGETFEDLDLMIAEAVGAALAPLLDEKRRADRSALRIGAASLWRQVKRLLGPGYIGRKLVALALIAIVAFFAIARGDYRVSAESEVQGLVVRSLVSPFDGHIAEQYVRAGDVIREGEPLARLDERDLQIELLRWRTDLSRFEGEYDRALGERNAAAARIASAEIEQARSKAALVERQIARSALIAPFDALVIEGDLSQSIGRAVRRGEELFQIAPLESYRVALEVEEIQLDDIRIGQTGTLVLSSLPDQGYAIEVTRITPRLEANDGRNVAMVEGQLLDSSPQIRPGMRGVAKVDVEERLLIQVWAQPIIDWIRLALWRWTP</sequence>
<evidence type="ECO:0000313" key="4">
    <source>
        <dbReference type="Proteomes" id="UP000030004"/>
    </source>
</evidence>
<dbReference type="InterPro" id="IPR050465">
    <property type="entry name" value="UPF0194_transport"/>
</dbReference>
<dbReference type="PANTHER" id="PTHR32347:SF23">
    <property type="entry name" value="BLL5650 PROTEIN"/>
    <property type="match status" value="1"/>
</dbReference>
<evidence type="ECO:0000313" key="3">
    <source>
        <dbReference type="EMBL" id="KGM48446.1"/>
    </source>
</evidence>
<comment type="subcellular location">
    <subcellularLocation>
        <location evidence="1">Cell envelope</location>
    </subcellularLocation>
</comment>
<protein>
    <submittedName>
        <fullName evidence="3">Uncharacterized protein</fullName>
    </submittedName>
</protein>
<dbReference type="AlphaFoldDB" id="A0A0A0EC06"/>
<evidence type="ECO:0000256" key="1">
    <source>
        <dbReference type="ARBA" id="ARBA00004196"/>
    </source>
</evidence>
<reference evidence="3 4" key="1">
    <citation type="journal article" date="2015" name="Antonie Van Leeuwenhoek">
        <title>Pseudooceanicola atlanticus gen. nov. sp. nov., isolated from surface seawater of the Atlantic Ocean and reclassification of Oceanicola batsensis, Oceanicola marinus, Oceanicola nitratireducens, Oceanicola nanhaiensis, Oceanicola antarcticus and Oceanicola flagellatus, as Pseudooceanicola batsensis comb. nov., Pseudooceanicola marinus comb. nov., Pseudooceanicola nitratireducens comb. nov., Pseudooceanicola nanhaiensis comb. nov., Pseudooceanicola antarcticus comb. nov., and Pseudooceanicola flagellatus comb. nov.</title>
        <authorList>
            <person name="Lai Q."/>
            <person name="Li G."/>
            <person name="Liu X."/>
            <person name="Du Y."/>
            <person name="Sun F."/>
            <person name="Shao Z."/>
        </authorList>
    </citation>
    <scope>NUCLEOTIDE SEQUENCE [LARGE SCALE GENOMIC DNA]</scope>
    <source>
        <strain evidence="3 4">22II-s11g</strain>
    </source>
</reference>
<dbReference type="Gene3D" id="2.40.30.170">
    <property type="match status" value="1"/>
</dbReference>